<evidence type="ECO:0000256" key="10">
    <source>
        <dbReference type="ARBA" id="ARBA00023136"/>
    </source>
</evidence>
<reference evidence="17 18" key="1">
    <citation type="journal article" date="2015" name="Sci. Rep.">
        <title>Chromosome-level genome map provides insights into diverse defense mechanisms in the medicinal fungus Ganoderma sinense.</title>
        <authorList>
            <person name="Zhu Y."/>
            <person name="Xu J."/>
            <person name="Sun C."/>
            <person name="Zhou S."/>
            <person name="Xu H."/>
            <person name="Nelson D.R."/>
            <person name="Qian J."/>
            <person name="Song J."/>
            <person name="Luo H."/>
            <person name="Xiang L."/>
            <person name="Li Y."/>
            <person name="Xu Z."/>
            <person name="Ji A."/>
            <person name="Wang L."/>
            <person name="Lu S."/>
            <person name="Hayward A."/>
            <person name="Sun W."/>
            <person name="Li X."/>
            <person name="Schwartz D.C."/>
            <person name="Wang Y."/>
            <person name="Chen S."/>
        </authorList>
    </citation>
    <scope>NUCLEOTIDE SEQUENCE [LARGE SCALE GENOMIC DNA]</scope>
    <source>
        <strain evidence="17 18">ZZ0214-1</strain>
    </source>
</reference>
<feature type="compositionally biased region" description="Low complexity" evidence="14">
    <location>
        <begin position="126"/>
        <end position="142"/>
    </location>
</feature>
<dbReference type="InterPro" id="IPR051735">
    <property type="entry name" value="CFEM_domain"/>
</dbReference>
<feature type="domain" description="CFEM" evidence="16">
    <location>
        <begin position="3"/>
        <end position="116"/>
    </location>
</feature>
<keyword evidence="9" id="KW-0408">Iron</keyword>
<name>A0A2G8RZ08_9APHY</name>
<keyword evidence="7" id="KW-0479">Metal-binding</keyword>
<evidence type="ECO:0000256" key="2">
    <source>
        <dbReference type="ARBA" id="ARBA00004613"/>
    </source>
</evidence>
<feature type="chain" id="PRO_5013735358" description="CFEM domain-containing protein" evidence="15">
    <location>
        <begin position="23"/>
        <end position="222"/>
    </location>
</feature>
<feature type="signal peptide" evidence="15">
    <location>
        <begin position="1"/>
        <end position="22"/>
    </location>
</feature>
<evidence type="ECO:0000256" key="4">
    <source>
        <dbReference type="ARBA" id="ARBA00022475"/>
    </source>
</evidence>
<keyword evidence="10" id="KW-0472">Membrane</keyword>
<keyword evidence="8 15" id="KW-0732">Signal</keyword>
<keyword evidence="12" id="KW-0325">Glycoprotein</keyword>
<organism evidence="17 18">
    <name type="scientific">Ganoderma sinense ZZ0214-1</name>
    <dbReference type="NCBI Taxonomy" id="1077348"/>
    <lineage>
        <taxon>Eukaryota</taxon>
        <taxon>Fungi</taxon>
        <taxon>Dikarya</taxon>
        <taxon>Basidiomycota</taxon>
        <taxon>Agaricomycotina</taxon>
        <taxon>Agaricomycetes</taxon>
        <taxon>Polyporales</taxon>
        <taxon>Polyporaceae</taxon>
        <taxon>Ganoderma</taxon>
    </lineage>
</organism>
<evidence type="ECO:0000256" key="6">
    <source>
        <dbReference type="ARBA" id="ARBA00022617"/>
    </source>
</evidence>
<evidence type="ECO:0000256" key="13">
    <source>
        <dbReference type="ARBA" id="ARBA00023288"/>
    </source>
</evidence>
<dbReference type="PROSITE" id="PS52012">
    <property type="entry name" value="CFEM"/>
    <property type="match status" value="1"/>
</dbReference>
<dbReference type="OrthoDB" id="2752194at2759"/>
<dbReference type="Pfam" id="PF05730">
    <property type="entry name" value="CFEM"/>
    <property type="match status" value="1"/>
</dbReference>
<evidence type="ECO:0000256" key="8">
    <source>
        <dbReference type="ARBA" id="ARBA00022729"/>
    </source>
</evidence>
<dbReference type="InterPro" id="IPR008427">
    <property type="entry name" value="Extracellular_membr_CFEM_dom"/>
</dbReference>
<evidence type="ECO:0000256" key="14">
    <source>
        <dbReference type="SAM" id="MobiDB-lite"/>
    </source>
</evidence>
<evidence type="ECO:0000256" key="1">
    <source>
        <dbReference type="ARBA" id="ARBA00004609"/>
    </source>
</evidence>
<gene>
    <name evidence="17" type="ORF">GSI_11174</name>
</gene>
<evidence type="ECO:0000256" key="15">
    <source>
        <dbReference type="SAM" id="SignalP"/>
    </source>
</evidence>
<comment type="similarity">
    <text evidence="3">Belongs to the RBT5 family.</text>
</comment>
<dbReference type="Proteomes" id="UP000230002">
    <property type="component" value="Unassembled WGS sequence"/>
</dbReference>
<evidence type="ECO:0000313" key="18">
    <source>
        <dbReference type="Proteomes" id="UP000230002"/>
    </source>
</evidence>
<dbReference type="PANTHER" id="PTHR37928">
    <property type="entry name" value="CFEM DOMAIN PROTEIN (AFU_ORTHOLOGUE AFUA_6G14090)"/>
    <property type="match status" value="1"/>
</dbReference>
<comment type="caution">
    <text evidence="17">The sequence shown here is derived from an EMBL/GenBank/DDBJ whole genome shotgun (WGS) entry which is preliminary data.</text>
</comment>
<accession>A0A2G8RZ08</accession>
<evidence type="ECO:0000256" key="12">
    <source>
        <dbReference type="ARBA" id="ARBA00023180"/>
    </source>
</evidence>
<feature type="region of interest" description="Disordered" evidence="14">
    <location>
        <begin position="94"/>
        <end position="142"/>
    </location>
</feature>
<evidence type="ECO:0000256" key="5">
    <source>
        <dbReference type="ARBA" id="ARBA00022525"/>
    </source>
</evidence>
<proteinExistence type="inferred from homology"/>
<dbReference type="AlphaFoldDB" id="A0A2G8RZ08"/>
<dbReference type="GO" id="GO:0005886">
    <property type="term" value="C:plasma membrane"/>
    <property type="evidence" value="ECO:0007669"/>
    <property type="project" value="UniProtKB-SubCell"/>
</dbReference>
<dbReference type="EMBL" id="AYKW01000038">
    <property type="protein sequence ID" value="PIL26759.1"/>
    <property type="molecule type" value="Genomic_DNA"/>
</dbReference>
<keyword evidence="11" id="KW-1015">Disulfide bond</keyword>
<feature type="compositionally biased region" description="Low complexity" evidence="14">
    <location>
        <begin position="94"/>
        <end position="119"/>
    </location>
</feature>
<evidence type="ECO:0000256" key="11">
    <source>
        <dbReference type="ARBA" id="ARBA00023157"/>
    </source>
</evidence>
<dbReference type="GO" id="GO:0046872">
    <property type="term" value="F:metal ion binding"/>
    <property type="evidence" value="ECO:0007669"/>
    <property type="project" value="UniProtKB-KW"/>
</dbReference>
<keyword evidence="5" id="KW-0964">Secreted</keyword>
<protein>
    <recommendedName>
        <fullName evidence="16">CFEM domain-containing protein</fullName>
    </recommendedName>
</protein>
<dbReference type="PANTHER" id="PTHR37928:SF2">
    <property type="entry name" value="GPI ANCHORED CFEM DOMAIN PROTEIN (AFU_ORTHOLOGUE AFUA_6G10580)"/>
    <property type="match status" value="1"/>
</dbReference>
<evidence type="ECO:0000259" key="16">
    <source>
        <dbReference type="PROSITE" id="PS52012"/>
    </source>
</evidence>
<keyword evidence="6" id="KW-0349">Heme</keyword>
<feature type="region of interest" description="Disordered" evidence="14">
    <location>
        <begin position="170"/>
        <end position="190"/>
    </location>
</feature>
<evidence type="ECO:0000256" key="9">
    <source>
        <dbReference type="ARBA" id="ARBA00023004"/>
    </source>
</evidence>
<sequence>MHLTLFSAAIIALTLPFAGVRAQLPPQVTPCIENCLVEAAAQDLDGCSVSDVQCLCANKKIQQDALSCLQQQCTTQELEEVQVFIAAECAPAASSSSASSSSTHSTGPSTSVTHSASSSEPHTSEKTSISSTTTIPSTHLSSTTSVSATSLANSTTSLVSTSFTAPLALSSSSPPSSSSATSNTTASAAPARTNAAVRAGQDSIGIGIAALGAVFGGAMVWR</sequence>
<keyword evidence="13" id="KW-0449">Lipoprotein</keyword>
<comment type="subcellular location">
    <subcellularLocation>
        <location evidence="1">Cell membrane</location>
        <topology evidence="1">Lipid-anchor</topology>
        <topology evidence="1">GPI-anchor</topology>
    </subcellularLocation>
    <subcellularLocation>
        <location evidence="2">Secreted</location>
    </subcellularLocation>
</comment>
<evidence type="ECO:0000256" key="3">
    <source>
        <dbReference type="ARBA" id="ARBA00010031"/>
    </source>
</evidence>
<evidence type="ECO:0000313" key="17">
    <source>
        <dbReference type="EMBL" id="PIL26759.1"/>
    </source>
</evidence>
<dbReference type="GO" id="GO:0005576">
    <property type="term" value="C:extracellular region"/>
    <property type="evidence" value="ECO:0007669"/>
    <property type="project" value="UniProtKB-SubCell"/>
</dbReference>
<keyword evidence="18" id="KW-1185">Reference proteome</keyword>
<keyword evidence="4" id="KW-1003">Cell membrane</keyword>
<evidence type="ECO:0000256" key="7">
    <source>
        <dbReference type="ARBA" id="ARBA00022723"/>
    </source>
</evidence>